<reference evidence="3" key="1">
    <citation type="submission" date="2023-12" db="EMBL/GenBank/DDBJ databases">
        <title>Fervidustalea candida gen. nov., sp. nov., a novel member of the family Paenibacillaceae isolated from a geothermal area.</title>
        <authorList>
            <person name="Li W.-J."/>
            <person name="Jiao J.-Y."/>
            <person name="Chen Y."/>
        </authorList>
    </citation>
    <scope>NUCLEOTIDE SEQUENCE</scope>
    <source>
        <strain evidence="3">SYSU GA230002</strain>
    </source>
</reference>
<gene>
    <name evidence="3" type="ORF">VF724_10260</name>
</gene>
<dbReference type="RefSeq" id="WP_371754168.1">
    <property type="nucleotide sequence ID" value="NZ_JAYJLD010000013.1"/>
</dbReference>
<dbReference type="Proteomes" id="UP001310386">
    <property type="component" value="Unassembled WGS sequence"/>
</dbReference>
<name>A0ABU5ZJK6_9BACL</name>
<proteinExistence type="predicted"/>
<keyword evidence="1" id="KW-0472">Membrane</keyword>
<feature type="domain" description="HD/PDEase" evidence="2">
    <location>
        <begin position="23"/>
        <end position="130"/>
    </location>
</feature>
<dbReference type="PANTHER" id="PTHR46246:SF1">
    <property type="entry name" value="GUANOSINE-3',5'-BIS(DIPHOSPHATE) 3'-PYROPHOSPHOHYDROLASE MESH1"/>
    <property type="match status" value="1"/>
</dbReference>
<comment type="caution">
    <text evidence="3">The sequence shown here is derived from an EMBL/GenBank/DDBJ whole genome shotgun (WGS) entry which is preliminary data.</text>
</comment>
<dbReference type="SUPFAM" id="SSF109604">
    <property type="entry name" value="HD-domain/PDEase-like"/>
    <property type="match status" value="1"/>
</dbReference>
<accession>A0ABU5ZJK6</accession>
<evidence type="ECO:0000259" key="2">
    <source>
        <dbReference type="SMART" id="SM00471"/>
    </source>
</evidence>
<dbReference type="SMART" id="SM00471">
    <property type="entry name" value="HDc"/>
    <property type="match status" value="1"/>
</dbReference>
<evidence type="ECO:0000256" key="1">
    <source>
        <dbReference type="SAM" id="Phobius"/>
    </source>
</evidence>
<dbReference type="InterPro" id="IPR003607">
    <property type="entry name" value="HD/PDEase_dom"/>
</dbReference>
<keyword evidence="4" id="KW-1185">Reference proteome</keyword>
<dbReference type="Pfam" id="PF13328">
    <property type="entry name" value="HD_4"/>
    <property type="match status" value="1"/>
</dbReference>
<evidence type="ECO:0000313" key="3">
    <source>
        <dbReference type="EMBL" id="MEB3102047.1"/>
    </source>
</evidence>
<dbReference type="PANTHER" id="PTHR46246">
    <property type="entry name" value="GUANOSINE-3',5'-BIS(DIPHOSPHATE) 3'-PYROPHOSPHOHYDROLASE MESH1"/>
    <property type="match status" value="1"/>
</dbReference>
<dbReference type="EMBL" id="JAYJLD010000013">
    <property type="protein sequence ID" value="MEB3102047.1"/>
    <property type="molecule type" value="Genomic_DNA"/>
</dbReference>
<dbReference type="Gene3D" id="1.10.3210.10">
    <property type="entry name" value="Hypothetical protein af1432"/>
    <property type="match status" value="1"/>
</dbReference>
<sequence length="178" mass="19996">MNIIDKAIQTATIAHANQTRKSSDLPYITHVYGVGILLAQHGCSPEEIAAGILHDTVEDTDLTLEDIKKDFGEQVAAIVEGCSEPGKSLSWEKRKEHTLEFLKHASDEIRHVACADKLHNIRSMREDYSNLGESLWTRFKRGKEQQAWYYSGLVISLSVGAPFPMLDELKVEVERLFG</sequence>
<evidence type="ECO:0000313" key="4">
    <source>
        <dbReference type="Proteomes" id="UP001310386"/>
    </source>
</evidence>
<protein>
    <submittedName>
        <fullName evidence="3">HD domain-containing protein</fullName>
    </submittedName>
</protein>
<keyword evidence="1" id="KW-0812">Transmembrane</keyword>
<keyword evidence="1" id="KW-1133">Transmembrane helix</keyword>
<feature type="transmembrane region" description="Helical" evidence="1">
    <location>
        <begin position="147"/>
        <end position="166"/>
    </location>
</feature>
<dbReference type="InterPro" id="IPR052194">
    <property type="entry name" value="MESH1"/>
</dbReference>
<organism evidence="3 4">
    <name type="scientific">Ferviditalea candida</name>
    <dbReference type="NCBI Taxonomy" id="3108399"/>
    <lineage>
        <taxon>Bacteria</taxon>
        <taxon>Bacillati</taxon>
        <taxon>Bacillota</taxon>
        <taxon>Bacilli</taxon>
        <taxon>Bacillales</taxon>
        <taxon>Paenibacillaceae</taxon>
        <taxon>Ferviditalea</taxon>
    </lineage>
</organism>